<feature type="region of interest" description="Disordered" evidence="1">
    <location>
        <begin position="1"/>
        <end position="57"/>
    </location>
</feature>
<dbReference type="RefSeq" id="WP_123202405.1">
    <property type="nucleotide sequence ID" value="NZ_RJMB01000018.1"/>
</dbReference>
<gene>
    <name evidence="2" type="ORF">EFW17_17050</name>
</gene>
<evidence type="ECO:0000256" key="1">
    <source>
        <dbReference type="SAM" id="MobiDB-lite"/>
    </source>
</evidence>
<sequence length="76" mass="8787">MAHTTNGSTQQARRAALHRRSRPSAPRRGPLDDGPPQPRRAPETEREQPESTRPRLNWVLITDENGRTRPEARWRV</sequence>
<protein>
    <submittedName>
        <fullName evidence="2">Uncharacterized protein</fullName>
    </submittedName>
</protein>
<feature type="compositionally biased region" description="Polar residues" evidence="1">
    <location>
        <begin position="1"/>
        <end position="11"/>
    </location>
</feature>
<name>A0A3N0E5T6_9ACTN</name>
<accession>A0A3N0E5T6</accession>
<evidence type="ECO:0000313" key="3">
    <source>
        <dbReference type="Proteomes" id="UP000269198"/>
    </source>
</evidence>
<comment type="caution">
    <text evidence="2">The sequence shown here is derived from an EMBL/GenBank/DDBJ whole genome shotgun (WGS) entry which is preliminary data.</text>
</comment>
<proteinExistence type="predicted"/>
<dbReference type="Proteomes" id="UP000269198">
    <property type="component" value="Unassembled WGS sequence"/>
</dbReference>
<feature type="compositionally biased region" description="Basic and acidic residues" evidence="1">
    <location>
        <begin position="40"/>
        <end position="53"/>
    </location>
</feature>
<reference evidence="2 3" key="1">
    <citation type="submission" date="2018-11" db="EMBL/GenBank/DDBJ databases">
        <title>The genome draft of YIM 96095.</title>
        <authorList>
            <person name="Tang S.-K."/>
            <person name="Chunyu W.-X."/>
            <person name="Feng Y.-Z."/>
        </authorList>
    </citation>
    <scope>NUCLEOTIDE SEQUENCE [LARGE SCALE GENOMIC DNA]</scope>
    <source>
        <strain evidence="2 3">YIM 96095</strain>
    </source>
</reference>
<dbReference type="OrthoDB" id="3431670at2"/>
<dbReference type="EMBL" id="RJMB01000018">
    <property type="protein sequence ID" value="RNL83204.1"/>
    <property type="molecule type" value="Genomic_DNA"/>
</dbReference>
<dbReference type="AlphaFoldDB" id="A0A3N0E5T6"/>
<keyword evidence="3" id="KW-1185">Reference proteome</keyword>
<evidence type="ECO:0000313" key="2">
    <source>
        <dbReference type="EMBL" id="RNL83204.1"/>
    </source>
</evidence>
<organism evidence="2 3">
    <name type="scientific">Halostreptopolyspora alba</name>
    <dbReference type="NCBI Taxonomy" id="2487137"/>
    <lineage>
        <taxon>Bacteria</taxon>
        <taxon>Bacillati</taxon>
        <taxon>Actinomycetota</taxon>
        <taxon>Actinomycetes</taxon>
        <taxon>Streptosporangiales</taxon>
        <taxon>Nocardiopsidaceae</taxon>
        <taxon>Halostreptopolyspora</taxon>
    </lineage>
</organism>